<evidence type="ECO:0000313" key="3">
    <source>
        <dbReference type="EMBL" id="KAG2538031.1"/>
    </source>
</evidence>
<reference evidence="3" key="1">
    <citation type="submission" date="2020-05" db="EMBL/GenBank/DDBJ databases">
        <title>WGS assembly of Panicum virgatum.</title>
        <authorList>
            <person name="Lovell J.T."/>
            <person name="Jenkins J."/>
            <person name="Shu S."/>
            <person name="Juenger T.E."/>
            <person name="Schmutz J."/>
        </authorList>
    </citation>
    <scope>NUCLEOTIDE SEQUENCE</scope>
    <source>
        <strain evidence="3">AP13</strain>
    </source>
</reference>
<sequence>MVRSEVIEAGRLVNLWNEWGIQILVLVSFSLQVFLLVFGGIRRRSSSSILMFFLWSAYLLANSTAIYILGHLSVDSRSDEHELVAFWAPFLLLLIDSILRLR</sequence>
<feature type="transmembrane region" description="Helical" evidence="1">
    <location>
        <begin position="50"/>
        <end position="72"/>
    </location>
</feature>
<feature type="transmembrane region" description="Helical" evidence="1">
    <location>
        <begin position="19"/>
        <end position="38"/>
    </location>
</feature>
<protein>
    <recommendedName>
        <fullName evidence="2">DUF4220 domain-containing protein</fullName>
    </recommendedName>
</protein>
<accession>A0A8T0MKR7</accession>
<evidence type="ECO:0000256" key="1">
    <source>
        <dbReference type="SAM" id="Phobius"/>
    </source>
</evidence>
<keyword evidence="1" id="KW-0812">Transmembrane</keyword>
<evidence type="ECO:0000313" key="4">
    <source>
        <dbReference type="Proteomes" id="UP000823388"/>
    </source>
</evidence>
<keyword evidence="4" id="KW-1185">Reference proteome</keyword>
<feature type="transmembrane region" description="Helical" evidence="1">
    <location>
        <begin position="84"/>
        <end position="101"/>
    </location>
</feature>
<dbReference type="PANTHER" id="PTHR31325">
    <property type="entry name" value="OS01G0798800 PROTEIN-RELATED"/>
    <property type="match status" value="1"/>
</dbReference>
<dbReference type="InterPro" id="IPR025315">
    <property type="entry name" value="DUF4220"/>
</dbReference>
<keyword evidence="1" id="KW-0472">Membrane</keyword>
<dbReference type="EMBL" id="CM029054">
    <property type="protein sequence ID" value="KAG2538031.1"/>
    <property type="molecule type" value="Genomic_DNA"/>
</dbReference>
<evidence type="ECO:0000259" key="2">
    <source>
        <dbReference type="Pfam" id="PF13968"/>
    </source>
</evidence>
<name>A0A8T0MKR7_PANVG</name>
<dbReference type="Proteomes" id="UP000823388">
    <property type="component" value="Chromosome 9N"/>
</dbReference>
<gene>
    <name evidence="3" type="ORF">PVAP13_9NG284119</name>
</gene>
<dbReference type="AlphaFoldDB" id="A0A8T0MKR7"/>
<comment type="caution">
    <text evidence="3">The sequence shown here is derived from an EMBL/GenBank/DDBJ whole genome shotgun (WGS) entry which is preliminary data.</text>
</comment>
<keyword evidence="1" id="KW-1133">Transmembrane helix</keyword>
<organism evidence="3 4">
    <name type="scientific">Panicum virgatum</name>
    <name type="common">Blackwell switchgrass</name>
    <dbReference type="NCBI Taxonomy" id="38727"/>
    <lineage>
        <taxon>Eukaryota</taxon>
        <taxon>Viridiplantae</taxon>
        <taxon>Streptophyta</taxon>
        <taxon>Embryophyta</taxon>
        <taxon>Tracheophyta</taxon>
        <taxon>Spermatophyta</taxon>
        <taxon>Magnoliopsida</taxon>
        <taxon>Liliopsida</taxon>
        <taxon>Poales</taxon>
        <taxon>Poaceae</taxon>
        <taxon>PACMAD clade</taxon>
        <taxon>Panicoideae</taxon>
        <taxon>Panicodae</taxon>
        <taxon>Paniceae</taxon>
        <taxon>Panicinae</taxon>
        <taxon>Panicum</taxon>
        <taxon>Panicum sect. Hiantes</taxon>
    </lineage>
</organism>
<feature type="domain" description="DUF4220" evidence="2">
    <location>
        <begin position="55"/>
        <end position="97"/>
    </location>
</feature>
<dbReference type="Pfam" id="PF13968">
    <property type="entry name" value="DUF4220"/>
    <property type="match status" value="1"/>
</dbReference>
<proteinExistence type="predicted"/>